<name>A0A6G4V212_9ACTN</name>
<feature type="region of interest" description="Disordered" evidence="1">
    <location>
        <begin position="163"/>
        <end position="190"/>
    </location>
</feature>
<reference evidence="2 3" key="1">
    <citation type="submission" date="2020-02" db="EMBL/GenBank/DDBJ databases">
        <title>Whole-genome analyses of novel actinobacteria.</title>
        <authorList>
            <person name="Sahin N."/>
            <person name="Gencbay T."/>
        </authorList>
    </citation>
    <scope>NUCLEOTIDE SEQUENCE [LARGE SCALE GENOMIC DNA]</scope>
    <source>
        <strain evidence="2 3">HC44</strain>
    </source>
</reference>
<dbReference type="AlphaFoldDB" id="A0A6G4V212"/>
<gene>
    <name evidence="2" type="ORF">G5C60_09530</name>
</gene>
<proteinExistence type="predicted"/>
<sequence length="190" mass="20709">MGRNLSGVPVPPPDARGRLRTRGHQDPHRATAALPQGWEIDPEDLAHISPYLTEHINRFGEYSTHERHPARRLRPEARCRLHPLREQNVTATGLGRAAYAERGQKPGRGERTPPFARTVRPVHIERADCDDAGIGHKVLHPHATGPPATRWMLVLAAEGSAGRFPGLRSRSSRPGRVVPGAGPGECSACG</sequence>
<evidence type="ECO:0000256" key="1">
    <source>
        <dbReference type="SAM" id="MobiDB-lite"/>
    </source>
</evidence>
<keyword evidence="3" id="KW-1185">Reference proteome</keyword>
<dbReference type="EMBL" id="JAAKZY010000021">
    <property type="protein sequence ID" value="NGO07884.1"/>
    <property type="molecule type" value="Genomic_DNA"/>
</dbReference>
<protein>
    <submittedName>
        <fullName evidence="2">Transposase</fullName>
    </submittedName>
</protein>
<feature type="region of interest" description="Disordered" evidence="1">
    <location>
        <begin position="1"/>
        <end position="30"/>
    </location>
</feature>
<organism evidence="2 3">
    <name type="scientific">Streptomyces scabichelini</name>
    <dbReference type="NCBI Taxonomy" id="2711217"/>
    <lineage>
        <taxon>Bacteria</taxon>
        <taxon>Bacillati</taxon>
        <taxon>Actinomycetota</taxon>
        <taxon>Actinomycetes</taxon>
        <taxon>Kitasatosporales</taxon>
        <taxon>Streptomycetaceae</taxon>
        <taxon>Streptomyces</taxon>
    </lineage>
</organism>
<dbReference type="Proteomes" id="UP000472335">
    <property type="component" value="Unassembled WGS sequence"/>
</dbReference>
<evidence type="ECO:0000313" key="3">
    <source>
        <dbReference type="Proteomes" id="UP000472335"/>
    </source>
</evidence>
<comment type="caution">
    <text evidence="2">The sequence shown here is derived from an EMBL/GenBank/DDBJ whole genome shotgun (WGS) entry which is preliminary data.</text>
</comment>
<accession>A0A6G4V212</accession>
<evidence type="ECO:0000313" key="2">
    <source>
        <dbReference type="EMBL" id="NGO07884.1"/>
    </source>
</evidence>
<feature type="compositionally biased region" description="Low complexity" evidence="1">
    <location>
        <begin position="163"/>
        <end position="180"/>
    </location>
</feature>